<reference evidence="1" key="1">
    <citation type="submission" date="2014-09" db="EMBL/GenBank/DDBJ databases">
        <authorList>
            <person name="Magalhaes I.L.F."/>
            <person name="Oliveira U."/>
            <person name="Santos F.R."/>
            <person name="Vidigal T.H.D.A."/>
            <person name="Brescovit A.D."/>
            <person name="Santos A.J."/>
        </authorList>
    </citation>
    <scope>NUCLEOTIDE SEQUENCE</scope>
    <source>
        <tissue evidence="1">Shoot tissue taken approximately 20 cm above the soil surface</tissue>
    </source>
</reference>
<sequence>MSSYFSVHSNLPLFIPPKINSPLFYQYLCN</sequence>
<accession>A0A0A9BH59</accession>
<organism evidence="1">
    <name type="scientific">Arundo donax</name>
    <name type="common">Giant reed</name>
    <name type="synonym">Donax arundinaceus</name>
    <dbReference type="NCBI Taxonomy" id="35708"/>
    <lineage>
        <taxon>Eukaryota</taxon>
        <taxon>Viridiplantae</taxon>
        <taxon>Streptophyta</taxon>
        <taxon>Embryophyta</taxon>
        <taxon>Tracheophyta</taxon>
        <taxon>Spermatophyta</taxon>
        <taxon>Magnoliopsida</taxon>
        <taxon>Liliopsida</taxon>
        <taxon>Poales</taxon>
        <taxon>Poaceae</taxon>
        <taxon>PACMAD clade</taxon>
        <taxon>Arundinoideae</taxon>
        <taxon>Arundineae</taxon>
        <taxon>Arundo</taxon>
    </lineage>
</organism>
<name>A0A0A9BH59_ARUDO</name>
<evidence type="ECO:0000313" key="1">
    <source>
        <dbReference type="EMBL" id="JAD63329.1"/>
    </source>
</evidence>
<dbReference type="EMBL" id="GBRH01234566">
    <property type="protein sequence ID" value="JAD63329.1"/>
    <property type="molecule type" value="Transcribed_RNA"/>
</dbReference>
<proteinExistence type="predicted"/>
<protein>
    <submittedName>
        <fullName evidence="1">Uncharacterized protein</fullName>
    </submittedName>
</protein>
<dbReference type="AlphaFoldDB" id="A0A0A9BH59"/>
<reference evidence="1" key="2">
    <citation type="journal article" date="2015" name="Data Brief">
        <title>Shoot transcriptome of the giant reed, Arundo donax.</title>
        <authorList>
            <person name="Barrero R.A."/>
            <person name="Guerrero F.D."/>
            <person name="Moolhuijzen P."/>
            <person name="Goolsby J.A."/>
            <person name="Tidwell J."/>
            <person name="Bellgard S.E."/>
            <person name="Bellgard M.I."/>
        </authorList>
    </citation>
    <scope>NUCLEOTIDE SEQUENCE</scope>
    <source>
        <tissue evidence="1">Shoot tissue taken approximately 20 cm above the soil surface</tissue>
    </source>
</reference>